<dbReference type="RefSeq" id="WP_190948533.1">
    <property type="nucleotide sequence ID" value="NZ_JACJTC010000003.1"/>
</dbReference>
<evidence type="ECO:0000256" key="1">
    <source>
        <dbReference type="SAM" id="SignalP"/>
    </source>
</evidence>
<feature type="chain" id="PRO_5046266609" evidence="1">
    <location>
        <begin position="25"/>
        <end position="132"/>
    </location>
</feature>
<organism evidence="2 3">
    <name type="scientific">Nostoc punctiforme FACHB-252</name>
    <dbReference type="NCBI Taxonomy" id="1357509"/>
    <lineage>
        <taxon>Bacteria</taxon>
        <taxon>Bacillati</taxon>
        <taxon>Cyanobacteriota</taxon>
        <taxon>Cyanophyceae</taxon>
        <taxon>Nostocales</taxon>
        <taxon>Nostocaceae</taxon>
        <taxon>Nostoc</taxon>
    </lineage>
</organism>
<keyword evidence="1" id="KW-0732">Signal</keyword>
<sequence>MKISTIIKGSVCVLGLVGVSNFFAAPAKADQAAARGAVTIVRPSGSSISVSGEVVAAPGTDFTDVTVTFTGSDPGTNLETISDLTVTPTAAAATGDATTIEAAIATAITDGAFTNLEDVAALVRAYSAGGLE</sequence>
<reference evidence="2 3" key="1">
    <citation type="journal article" date="2020" name="ISME J.">
        <title>Comparative genomics reveals insights into cyanobacterial evolution and habitat adaptation.</title>
        <authorList>
            <person name="Chen M.Y."/>
            <person name="Teng W.K."/>
            <person name="Zhao L."/>
            <person name="Hu C.X."/>
            <person name="Zhou Y.K."/>
            <person name="Han B.P."/>
            <person name="Song L.R."/>
            <person name="Shu W.S."/>
        </authorList>
    </citation>
    <scope>NUCLEOTIDE SEQUENCE [LARGE SCALE GENOMIC DNA]</scope>
    <source>
        <strain evidence="2 3">FACHB-252</strain>
    </source>
</reference>
<proteinExistence type="predicted"/>
<evidence type="ECO:0000313" key="3">
    <source>
        <dbReference type="Proteomes" id="UP000606396"/>
    </source>
</evidence>
<comment type="caution">
    <text evidence="2">The sequence shown here is derived from an EMBL/GenBank/DDBJ whole genome shotgun (WGS) entry which is preliminary data.</text>
</comment>
<feature type="signal peptide" evidence="1">
    <location>
        <begin position="1"/>
        <end position="24"/>
    </location>
</feature>
<dbReference type="Proteomes" id="UP000606396">
    <property type="component" value="Unassembled WGS sequence"/>
</dbReference>
<name>A0ABR8H5Q8_NOSPU</name>
<evidence type="ECO:0000313" key="2">
    <source>
        <dbReference type="EMBL" id="MBD2610581.1"/>
    </source>
</evidence>
<gene>
    <name evidence="2" type="ORF">H6G94_04715</name>
</gene>
<protein>
    <submittedName>
        <fullName evidence="2">Uncharacterized protein</fullName>
    </submittedName>
</protein>
<keyword evidence="3" id="KW-1185">Reference proteome</keyword>
<dbReference type="EMBL" id="JACJTC010000003">
    <property type="protein sequence ID" value="MBD2610581.1"/>
    <property type="molecule type" value="Genomic_DNA"/>
</dbReference>
<accession>A0ABR8H5Q8</accession>